<feature type="transmembrane region" description="Helical" evidence="1">
    <location>
        <begin position="52"/>
        <end position="74"/>
    </location>
</feature>
<dbReference type="RefSeq" id="WP_172150902.1">
    <property type="nucleotide sequence ID" value="NZ_BAABID010000006.1"/>
</dbReference>
<name>A0ABP8Y9K8_9MICO</name>
<dbReference type="EMBL" id="BAABID010000006">
    <property type="protein sequence ID" value="GAA4723053.1"/>
    <property type="molecule type" value="Genomic_DNA"/>
</dbReference>
<keyword evidence="1" id="KW-0472">Membrane</keyword>
<dbReference type="Proteomes" id="UP001500956">
    <property type="component" value="Unassembled WGS sequence"/>
</dbReference>
<keyword evidence="1" id="KW-1133">Transmembrane helix</keyword>
<reference evidence="3" key="1">
    <citation type="journal article" date="2019" name="Int. J. Syst. Evol. Microbiol.">
        <title>The Global Catalogue of Microorganisms (GCM) 10K type strain sequencing project: providing services to taxonomists for standard genome sequencing and annotation.</title>
        <authorList>
            <consortium name="The Broad Institute Genomics Platform"/>
            <consortium name="The Broad Institute Genome Sequencing Center for Infectious Disease"/>
            <person name="Wu L."/>
            <person name="Ma J."/>
        </authorList>
    </citation>
    <scope>NUCLEOTIDE SEQUENCE [LARGE SCALE GENOMIC DNA]</scope>
    <source>
        <strain evidence="3">JCM 18063</strain>
    </source>
</reference>
<feature type="transmembrane region" description="Helical" evidence="1">
    <location>
        <begin position="12"/>
        <end position="31"/>
    </location>
</feature>
<evidence type="ECO:0000313" key="3">
    <source>
        <dbReference type="Proteomes" id="UP001500956"/>
    </source>
</evidence>
<feature type="transmembrane region" description="Helical" evidence="1">
    <location>
        <begin position="80"/>
        <end position="101"/>
    </location>
</feature>
<evidence type="ECO:0000256" key="1">
    <source>
        <dbReference type="SAM" id="Phobius"/>
    </source>
</evidence>
<protein>
    <submittedName>
        <fullName evidence="2">Uncharacterized protein</fullName>
    </submittedName>
</protein>
<evidence type="ECO:0000313" key="2">
    <source>
        <dbReference type="EMBL" id="GAA4723053.1"/>
    </source>
</evidence>
<accession>A0ABP8Y9K8</accession>
<gene>
    <name evidence="2" type="ORF">GCM10023216_10580</name>
</gene>
<organism evidence="2 3">
    <name type="scientific">Isoptericola chiayiensis</name>
    <dbReference type="NCBI Taxonomy" id="579446"/>
    <lineage>
        <taxon>Bacteria</taxon>
        <taxon>Bacillati</taxon>
        <taxon>Actinomycetota</taxon>
        <taxon>Actinomycetes</taxon>
        <taxon>Micrococcales</taxon>
        <taxon>Promicromonosporaceae</taxon>
        <taxon>Isoptericola</taxon>
    </lineage>
</organism>
<proteinExistence type="predicted"/>
<sequence>MTPGGALDTAIRLAVLVLLIAGVAAAVTLTSRRSVPPGRGSVRRPLAPVPTAVRALLSFVALGLLGATLPVVPVDGGGGWLPLGLGVLAVGLLWCTLAPLLRDVLDAVRPRTVVGTVTDRRRSVHGALDEGGVRRVAECFVRVVDDGGTSREYRVRPELFGRVGRGDQVRLSVAARSGYVHAITPAGTVARGVASDLRS</sequence>
<keyword evidence="3" id="KW-1185">Reference proteome</keyword>
<comment type="caution">
    <text evidence="2">The sequence shown here is derived from an EMBL/GenBank/DDBJ whole genome shotgun (WGS) entry which is preliminary data.</text>
</comment>
<keyword evidence="1" id="KW-0812">Transmembrane</keyword>